<keyword evidence="9" id="KW-1185">Reference proteome</keyword>
<feature type="transmembrane region" description="Helical" evidence="6">
    <location>
        <begin position="17"/>
        <end position="45"/>
    </location>
</feature>
<evidence type="ECO:0000313" key="8">
    <source>
        <dbReference type="EMBL" id="MBV7275653.1"/>
    </source>
</evidence>
<dbReference type="InterPro" id="IPR020846">
    <property type="entry name" value="MFS_dom"/>
</dbReference>
<feature type="domain" description="Major facilitator superfamily (MFS) profile" evidence="7">
    <location>
        <begin position="16"/>
        <end position="396"/>
    </location>
</feature>
<keyword evidence="2" id="KW-1003">Cell membrane</keyword>
<dbReference type="InterPro" id="IPR050189">
    <property type="entry name" value="MFS_Efflux_Transporters"/>
</dbReference>
<feature type="transmembrane region" description="Helical" evidence="6">
    <location>
        <begin position="347"/>
        <end position="367"/>
    </location>
</feature>
<keyword evidence="3 6" id="KW-0812">Transmembrane</keyword>
<dbReference type="GO" id="GO:0022857">
    <property type="term" value="F:transmembrane transporter activity"/>
    <property type="evidence" value="ECO:0007669"/>
    <property type="project" value="InterPro"/>
</dbReference>
<dbReference type="GO" id="GO:0005886">
    <property type="term" value="C:plasma membrane"/>
    <property type="evidence" value="ECO:0007669"/>
    <property type="project" value="UniProtKB-SubCell"/>
</dbReference>
<evidence type="ECO:0000256" key="4">
    <source>
        <dbReference type="ARBA" id="ARBA00022989"/>
    </source>
</evidence>
<proteinExistence type="predicted"/>
<dbReference type="InterPro" id="IPR011701">
    <property type="entry name" value="MFS"/>
</dbReference>
<feature type="transmembrane region" description="Helical" evidence="6">
    <location>
        <begin position="83"/>
        <end position="101"/>
    </location>
</feature>
<feature type="transmembrane region" description="Helical" evidence="6">
    <location>
        <begin position="282"/>
        <end position="298"/>
    </location>
</feature>
<keyword evidence="5 6" id="KW-0472">Membrane</keyword>
<feature type="transmembrane region" description="Helical" evidence="6">
    <location>
        <begin position="373"/>
        <end position="393"/>
    </location>
</feature>
<keyword evidence="4 6" id="KW-1133">Transmembrane helix</keyword>
<comment type="subcellular location">
    <subcellularLocation>
        <location evidence="1">Cell membrane</location>
        <topology evidence="1">Multi-pass membrane protein</topology>
    </subcellularLocation>
</comment>
<dbReference type="EMBL" id="JAEEGC010000131">
    <property type="protein sequence ID" value="MBV7275653.1"/>
    <property type="molecule type" value="Genomic_DNA"/>
</dbReference>
<feature type="transmembrane region" description="Helical" evidence="6">
    <location>
        <begin position="141"/>
        <end position="164"/>
    </location>
</feature>
<protein>
    <submittedName>
        <fullName evidence="8">MFS transporter</fullName>
    </submittedName>
</protein>
<name>A0A949U397_9CLOT</name>
<evidence type="ECO:0000256" key="3">
    <source>
        <dbReference type="ARBA" id="ARBA00022692"/>
    </source>
</evidence>
<gene>
    <name evidence="8" type="ORF">I6U48_22405</name>
</gene>
<dbReference type="PROSITE" id="PS50850">
    <property type="entry name" value="MFS"/>
    <property type="match status" value="1"/>
</dbReference>
<evidence type="ECO:0000256" key="6">
    <source>
        <dbReference type="SAM" id="Phobius"/>
    </source>
</evidence>
<dbReference type="Pfam" id="PF07690">
    <property type="entry name" value="MFS_1"/>
    <property type="match status" value="1"/>
</dbReference>
<evidence type="ECO:0000259" key="7">
    <source>
        <dbReference type="PROSITE" id="PS50850"/>
    </source>
</evidence>
<dbReference type="Proteomes" id="UP000694308">
    <property type="component" value="Unassembled WGS sequence"/>
</dbReference>
<evidence type="ECO:0000313" key="9">
    <source>
        <dbReference type="Proteomes" id="UP000694308"/>
    </source>
</evidence>
<sequence length="410" mass="44076">MNNNVVNSAKNISTMNLVAILAVPLIWFFEAAALGPALAVILEAFPGTSKLISQLVMTAPFLTTTLFSLVAGRLAKTYNKRNIIIFGLLIYGVTGMAPAFATSINTILILRVLTGIGAGLCLPLPSAIISEHFTGEKREKLTGMTTSVANIANLSISAIVGFLLAFGWQWSFYSFAVIFVVLIIAIFFLPSSPPIKETEQVAKENVEVSPKSKSVPPVVYALGLFMLFGWVFTGFTTLNIAFRFVELKYSTGMIGIGLVFPGLGAMFAGFVFSQLSRSLKSFYVPVAIFITAAGYFGMSTIESFIPLLGAILLVGFGTGSIVSFILNMTALKTSLEQRDASYGIVNSCMHLGLLVMPFIQLAVGMVFNNNSLIFLYHVSSIFLVIAGVIFIIARKKVSSESIELGLDSQG</sequence>
<dbReference type="PANTHER" id="PTHR43124:SF3">
    <property type="entry name" value="CHLORAMPHENICOL EFFLUX PUMP RV0191"/>
    <property type="match status" value="1"/>
</dbReference>
<reference evidence="8" key="1">
    <citation type="submission" date="2020-12" db="EMBL/GenBank/DDBJ databases">
        <title>Clostridium thailandense sp. nov., a novel acetogenic bacterium isolated from peat land soil in Thailand.</title>
        <authorList>
            <person name="Chaikitkaew S."/>
            <person name="Birkeland N.K."/>
        </authorList>
    </citation>
    <scope>NUCLEOTIDE SEQUENCE</scope>
    <source>
        <strain evidence="8">PL3</strain>
    </source>
</reference>
<feature type="transmembrane region" description="Helical" evidence="6">
    <location>
        <begin position="304"/>
        <end position="326"/>
    </location>
</feature>
<organism evidence="8 9">
    <name type="scientific">Clostridium thailandense</name>
    <dbReference type="NCBI Taxonomy" id="2794346"/>
    <lineage>
        <taxon>Bacteria</taxon>
        <taxon>Bacillati</taxon>
        <taxon>Bacillota</taxon>
        <taxon>Clostridia</taxon>
        <taxon>Eubacteriales</taxon>
        <taxon>Clostridiaceae</taxon>
        <taxon>Clostridium</taxon>
    </lineage>
</organism>
<dbReference type="RefSeq" id="WP_218322704.1">
    <property type="nucleotide sequence ID" value="NZ_JAEEGC010000131.1"/>
</dbReference>
<comment type="caution">
    <text evidence="8">The sequence shown here is derived from an EMBL/GenBank/DDBJ whole genome shotgun (WGS) entry which is preliminary data.</text>
</comment>
<accession>A0A949U397</accession>
<evidence type="ECO:0000256" key="1">
    <source>
        <dbReference type="ARBA" id="ARBA00004651"/>
    </source>
</evidence>
<feature type="transmembrane region" description="Helical" evidence="6">
    <location>
        <begin position="218"/>
        <end position="242"/>
    </location>
</feature>
<feature type="transmembrane region" description="Helical" evidence="6">
    <location>
        <begin position="51"/>
        <end position="71"/>
    </location>
</feature>
<dbReference type="PANTHER" id="PTHR43124">
    <property type="entry name" value="PURINE EFFLUX PUMP PBUE"/>
    <property type="match status" value="1"/>
</dbReference>
<evidence type="ECO:0000256" key="5">
    <source>
        <dbReference type="ARBA" id="ARBA00023136"/>
    </source>
</evidence>
<feature type="transmembrane region" description="Helical" evidence="6">
    <location>
        <begin position="107"/>
        <end position="129"/>
    </location>
</feature>
<feature type="transmembrane region" description="Helical" evidence="6">
    <location>
        <begin position="170"/>
        <end position="189"/>
    </location>
</feature>
<evidence type="ECO:0000256" key="2">
    <source>
        <dbReference type="ARBA" id="ARBA00022475"/>
    </source>
</evidence>
<feature type="transmembrane region" description="Helical" evidence="6">
    <location>
        <begin position="254"/>
        <end position="275"/>
    </location>
</feature>
<dbReference type="AlphaFoldDB" id="A0A949U397"/>